<name>A0A1G8XGM7_9EURY</name>
<dbReference type="RefSeq" id="WP_066956767.1">
    <property type="nucleotide sequence ID" value="NZ_BCNX01000006.1"/>
</dbReference>
<proteinExistence type="inferred from homology"/>
<keyword evidence="3 5" id="KW-1133">Transmembrane helix</keyword>
<comment type="similarity">
    <text evidence="5">Belongs to the binding-protein-dependent transport system permease family.</text>
</comment>
<dbReference type="CDD" id="cd06261">
    <property type="entry name" value="TM_PBP2"/>
    <property type="match status" value="1"/>
</dbReference>
<feature type="domain" description="ABC transmembrane type-1" evidence="6">
    <location>
        <begin position="26"/>
        <end position="227"/>
    </location>
</feature>
<dbReference type="OrthoDB" id="94632at2157"/>
<evidence type="ECO:0000313" key="8">
    <source>
        <dbReference type="Proteomes" id="UP000326500"/>
    </source>
</evidence>
<protein>
    <submittedName>
        <fullName evidence="7">Tungstate transport system permease protein</fullName>
    </submittedName>
</protein>
<keyword evidence="2 5" id="KW-0812">Transmembrane</keyword>
<dbReference type="PROSITE" id="PS50928">
    <property type="entry name" value="ABC_TM1"/>
    <property type="match status" value="1"/>
</dbReference>
<dbReference type="NCBIfam" id="NF038017">
    <property type="entry name" value="ABC_perm1"/>
    <property type="match status" value="1"/>
</dbReference>
<keyword evidence="8" id="KW-1185">Reference proteome</keyword>
<dbReference type="GO" id="GO:0005886">
    <property type="term" value="C:plasma membrane"/>
    <property type="evidence" value="ECO:0007669"/>
    <property type="project" value="UniProtKB-SubCell"/>
</dbReference>
<feature type="transmembrane region" description="Helical" evidence="5">
    <location>
        <begin position="206"/>
        <end position="227"/>
    </location>
</feature>
<comment type="subcellular location">
    <subcellularLocation>
        <location evidence="5">Cell membrane</location>
        <topology evidence="5">Multi-pass membrane protein</topology>
    </subcellularLocation>
    <subcellularLocation>
        <location evidence="1">Membrane</location>
        <topology evidence="1">Multi-pass membrane protein</topology>
    </subcellularLocation>
</comment>
<dbReference type="PANTHER" id="PTHR43632">
    <property type="entry name" value="PERMEASE COMPONENT OF TUNGSTATE ABC TRANSPORTER"/>
    <property type="match status" value="1"/>
</dbReference>
<dbReference type="InterPro" id="IPR035906">
    <property type="entry name" value="MetI-like_sf"/>
</dbReference>
<evidence type="ECO:0000256" key="5">
    <source>
        <dbReference type="RuleBase" id="RU363032"/>
    </source>
</evidence>
<dbReference type="Proteomes" id="UP000326500">
    <property type="component" value="Unassembled WGS sequence"/>
</dbReference>
<evidence type="ECO:0000256" key="4">
    <source>
        <dbReference type="ARBA" id="ARBA00023136"/>
    </source>
</evidence>
<dbReference type="EMBL" id="FNFT01000001">
    <property type="protein sequence ID" value="SDJ89789.1"/>
    <property type="molecule type" value="Genomic_DNA"/>
</dbReference>
<keyword evidence="5" id="KW-0813">Transport</keyword>
<organism evidence="7 8">
    <name type="scientific">Methanoculleus thermophilus</name>
    <dbReference type="NCBI Taxonomy" id="2200"/>
    <lineage>
        <taxon>Archaea</taxon>
        <taxon>Methanobacteriati</taxon>
        <taxon>Methanobacteriota</taxon>
        <taxon>Stenosarchaea group</taxon>
        <taxon>Methanomicrobia</taxon>
        <taxon>Methanomicrobiales</taxon>
        <taxon>Methanomicrobiaceae</taxon>
        <taxon>Methanoculleus</taxon>
    </lineage>
</organism>
<dbReference type="STRING" id="2200.GCA_001571405_01177"/>
<reference evidence="7 8" key="1">
    <citation type="submission" date="2016-10" db="EMBL/GenBank/DDBJ databases">
        <authorList>
            <person name="Varghese N."/>
            <person name="Submissions S."/>
        </authorList>
    </citation>
    <scope>NUCLEOTIDE SEQUENCE [LARGE SCALE GENOMIC DNA]</scope>
    <source>
        <strain evidence="7 8">DSM 2373</strain>
    </source>
</reference>
<evidence type="ECO:0000256" key="2">
    <source>
        <dbReference type="ARBA" id="ARBA00022692"/>
    </source>
</evidence>
<dbReference type="Pfam" id="PF00528">
    <property type="entry name" value="BPD_transp_1"/>
    <property type="match status" value="1"/>
</dbReference>
<dbReference type="InterPro" id="IPR049783">
    <property type="entry name" value="ABC_perm_TupB-like"/>
</dbReference>
<keyword evidence="4 5" id="KW-0472">Membrane</keyword>
<feature type="transmembrane region" description="Helical" evidence="5">
    <location>
        <begin position="154"/>
        <end position="186"/>
    </location>
</feature>
<feature type="transmembrane region" description="Helical" evidence="5">
    <location>
        <begin position="30"/>
        <end position="53"/>
    </location>
</feature>
<evidence type="ECO:0000256" key="3">
    <source>
        <dbReference type="ARBA" id="ARBA00022989"/>
    </source>
</evidence>
<accession>A0A1G8XGM7</accession>
<dbReference type="AlphaFoldDB" id="A0A1G8XGM7"/>
<dbReference type="InterPro" id="IPR000515">
    <property type="entry name" value="MetI-like"/>
</dbReference>
<dbReference type="GO" id="GO:0055085">
    <property type="term" value="P:transmembrane transport"/>
    <property type="evidence" value="ECO:0007669"/>
    <property type="project" value="InterPro"/>
</dbReference>
<sequence>MYEIIEGFLEALRLIITLDPDVMAISLRSIIVSFTATIFASLIAVPLGGVIYFGSFPGKKSLINLIQTLYSLPTVIVGLLIFLLLSRVGPFGFLRLLFTPTAMIIAQTVLILPIMIGLTISALSGVDPIIRDTLRSLGATRFQFLANTMKEAKFAILAAVALGFGRAISEVGAAILVGGNIMASSFSSSTRVLTTAISLETSMGNISQSIALGIVLLAIALVVNFVITTVQHR</sequence>
<dbReference type="PANTHER" id="PTHR43632:SF1">
    <property type="entry name" value="PERMEASE COMPONENT OF TUNGSTATE ABC TRANSPORTER"/>
    <property type="match status" value="1"/>
</dbReference>
<feature type="transmembrane region" description="Helical" evidence="5">
    <location>
        <begin position="65"/>
        <end position="84"/>
    </location>
</feature>
<feature type="transmembrane region" description="Helical" evidence="5">
    <location>
        <begin position="104"/>
        <end position="126"/>
    </location>
</feature>
<evidence type="ECO:0000313" key="7">
    <source>
        <dbReference type="EMBL" id="SDJ89789.1"/>
    </source>
</evidence>
<dbReference type="Gene3D" id="1.10.3720.10">
    <property type="entry name" value="MetI-like"/>
    <property type="match status" value="1"/>
</dbReference>
<evidence type="ECO:0000259" key="6">
    <source>
        <dbReference type="PROSITE" id="PS50928"/>
    </source>
</evidence>
<evidence type="ECO:0000256" key="1">
    <source>
        <dbReference type="ARBA" id="ARBA00004141"/>
    </source>
</evidence>
<dbReference type="SUPFAM" id="SSF161098">
    <property type="entry name" value="MetI-like"/>
    <property type="match status" value="1"/>
</dbReference>
<gene>
    <name evidence="7" type="ORF">SAMN04488571_101431</name>
</gene>